<dbReference type="Proteomes" id="UP000070412">
    <property type="component" value="Unassembled WGS sequence"/>
</dbReference>
<keyword evidence="3" id="KW-1185">Reference proteome</keyword>
<name>A0A834R6S6_SARSC</name>
<evidence type="ECO:0000313" key="1">
    <source>
        <dbReference type="EMBL" id="KAF7491934.1"/>
    </source>
</evidence>
<proteinExistence type="predicted"/>
<reference evidence="1" key="2">
    <citation type="submission" date="2020-01" db="EMBL/GenBank/DDBJ databases">
        <authorList>
            <person name="Korhonen P.K.K."/>
            <person name="Guangxu M.G."/>
            <person name="Wang T.W."/>
            <person name="Stroehlein A.J.S."/>
            <person name="Young N.D."/>
            <person name="Ang C.-S.A."/>
            <person name="Fernando D.W.F."/>
            <person name="Lu H.L."/>
            <person name="Taylor S.T."/>
            <person name="Ehtesham M.E.M."/>
            <person name="Najaraj S.H.N."/>
            <person name="Harsha G.H.G."/>
            <person name="Madugundu A.M."/>
            <person name="Renuse S.R."/>
            <person name="Holt D.H."/>
            <person name="Pandey A.P."/>
            <person name="Papenfuss A.P."/>
            <person name="Gasser R.B.G."/>
            <person name="Fischer K.F."/>
        </authorList>
    </citation>
    <scope>NUCLEOTIDE SEQUENCE</scope>
    <source>
        <strain evidence="1">SSS_KF_BRIS2020</strain>
    </source>
</reference>
<protein>
    <submittedName>
        <fullName evidence="1 2">Uncharacterized protein</fullName>
    </submittedName>
</protein>
<dbReference type="EMBL" id="WVUK01000058">
    <property type="protein sequence ID" value="KAF7491934.1"/>
    <property type="molecule type" value="Genomic_DNA"/>
</dbReference>
<sequence length="190" mass="21922">MNKFFYARNRTVSKACEPSLSKITSLKTFIEIKKIKFYHKNCLQRVDTENFDLYIKELIRAKILDNYEDTNLNFESFFVNNFISKHARTNFYTAQFLTGHGPFYLAEDHPYTMRNLVSAKTIQRLHNARPPKIGDDEISRLNEIDNAQQNDNGVDEDDSSFAISYFDSAPFFDSGVDSAQQEIDDGSASQ</sequence>
<reference evidence="3" key="1">
    <citation type="journal article" date="2020" name="PLoS Negl. Trop. Dis.">
        <title>High-quality nuclear genome for Sarcoptes scabiei-A critical resource for a neglected parasite.</title>
        <authorList>
            <person name="Korhonen P.K."/>
            <person name="Gasser R.B."/>
            <person name="Ma G."/>
            <person name="Wang T."/>
            <person name="Stroehlein A.J."/>
            <person name="Young N.D."/>
            <person name="Ang C.S."/>
            <person name="Fernando D.D."/>
            <person name="Lu H.C."/>
            <person name="Taylor S."/>
            <person name="Reynolds S.L."/>
            <person name="Mofiz E."/>
            <person name="Najaraj S.H."/>
            <person name="Gowda H."/>
            <person name="Madugundu A."/>
            <person name="Renuse S."/>
            <person name="Holt D."/>
            <person name="Pandey A."/>
            <person name="Papenfuss A.T."/>
            <person name="Fischer K."/>
        </authorList>
    </citation>
    <scope>NUCLEOTIDE SEQUENCE [LARGE SCALE GENOMIC DNA]</scope>
</reference>
<evidence type="ECO:0000313" key="2">
    <source>
        <dbReference type="EnsemblMetazoa" id="KAF7491934.1"/>
    </source>
</evidence>
<reference evidence="2" key="3">
    <citation type="submission" date="2022-06" db="UniProtKB">
        <authorList>
            <consortium name="EnsemblMetazoa"/>
        </authorList>
    </citation>
    <scope>IDENTIFICATION</scope>
</reference>
<gene>
    <name evidence="1" type="ORF">SSS_3056</name>
</gene>
<organism evidence="1">
    <name type="scientific">Sarcoptes scabiei</name>
    <name type="common">Itch mite</name>
    <name type="synonym">Acarus scabiei</name>
    <dbReference type="NCBI Taxonomy" id="52283"/>
    <lineage>
        <taxon>Eukaryota</taxon>
        <taxon>Metazoa</taxon>
        <taxon>Ecdysozoa</taxon>
        <taxon>Arthropoda</taxon>
        <taxon>Chelicerata</taxon>
        <taxon>Arachnida</taxon>
        <taxon>Acari</taxon>
        <taxon>Acariformes</taxon>
        <taxon>Sarcoptiformes</taxon>
        <taxon>Astigmata</taxon>
        <taxon>Psoroptidia</taxon>
        <taxon>Sarcoptoidea</taxon>
        <taxon>Sarcoptidae</taxon>
        <taxon>Sarcoptinae</taxon>
        <taxon>Sarcoptes</taxon>
    </lineage>
</organism>
<accession>A0A834R6S6</accession>
<dbReference type="AlphaFoldDB" id="A0A834R6S6"/>
<dbReference type="EnsemblMetazoa" id="SSS_3056s_mrna">
    <property type="protein sequence ID" value="KAF7491934.1"/>
    <property type="gene ID" value="SSS_3056"/>
</dbReference>
<evidence type="ECO:0000313" key="3">
    <source>
        <dbReference type="Proteomes" id="UP000070412"/>
    </source>
</evidence>